<keyword evidence="9" id="KW-0822">Tryptophan biosynthesis</keyword>
<feature type="domain" description="Tryptophan synthase beta chain-like PALP" evidence="15">
    <location>
        <begin position="387"/>
        <end position="710"/>
    </location>
</feature>
<evidence type="ECO:0000256" key="1">
    <source>
        <dbReference type="ARBA" id="ARBA00001933"/>
    </source>
</evidence>
<comment type="catalytic activity">
    <reaction evidence="13">
        <text>(1S,2R)-1-C-(indol-3-yl)glycerol 3-phosphate + L-serine = D-glyceraldehyde 3-phosphate + L-tryptophan + H2O</text>
        <dbReference type="Rhea" id="RHEA:10532"/>
        <dbReference type="ChEBI" id="CHEBI:15377"/>
        <dbReference type="ChEBI" id="CHEBI:33384"/>
        <dbReference type="ChEBI" id="CHEBI:57912"/>
        <dbReference type="ChEBI" id="CHEBI:58866"/>
        <dbReference type="ChEBI" id="CHEBI:59776"/>
        <dbReference type="EC" id="4.2.1.20"/>
    </reaction>
</comment>
<dbReference type="AlphaFoldDB" id="A0A7S1U774"/>
<dbReference type="FunFam" id="3.20.20.70:FF:000037">
    <property type="entry name" value="Tryptophan synthase alpha chain"/>
    <property type="match status" value="1"/>
</dbReference>
<dbReference type="HAMAP" id="MF_00133">
    <property type="entry name" value="Trp_synth_beta"/>
    <property type="match status" value="1"/>
</dbReference>
<keyword evidence="10" id="KW-0663">Pyridoxal phosphate</keyword>
<name>A0A7S1U774_9STRA</name>
<evidence type="ECO:0000256" key="10">
    <source>
        <dbReference type="ARBA" id="ARBA00022898"/>
    </source>
</evidence>
<evidence type="ECO:0000256" key="9">
    <source>
        <dbReference type="ARBA" id="ARBA00022822"/>
    </source>
</evidence>
<dbReference type="InterPro" id="IPR006654">
    <property type="entry name" value="Trp_synth_beta"/>
</dbReference>
<dbReference type="EMBL" id="HBGJ01027703">
    <property type="protein sequence ID" value="CAD9259220.1"/>
    <property type="molecule type" value="Transcribed_RNA"/>
</dbReference>
<protein>
    <recommendedName>
        <fullName evidence="7">Tryptophan synthase</fullName>
        <ecNumber evidence="6">4.2.1.20</ecNumber>
    </recommendedName>
</protein>
<dbReference type="SUPFAM" id="SSF51366">
    <property type="entry name" value="Ribulose-phoshate binding barrel"/>
    <property type="match status" value="1"/>
</dbReference>
<dbReference type="InterPro" id="IPR001926">
    <property type="entry name" value="TrpB-like_PALP"/>
</dbReference>
<comment type="function">
    <text evidence="2">The alpha subunit is responsible for the aldol cleavage of indoleglycerol phosphate to indole and glyceraldehyde 3-phosphate.</text>
</comment>
<keyword evidence="11" id="KW-0057">Aromatic amino acid biosynthesis</keyword>
<comment type="similarity">
    <text evidence="4">In the C-terminal section; belongs to the TrpB family.</text>
</comment>
<gene>
    <name evidence="16" type="ORF">PPAR1163_LOCUS17594</name>
</gene>
<dbReference type="PANTHER" id="PTHR48077:SF3">
    <property type="entry name" value="TRYPTOPHAN SYNTHASE"/>
    <property type="match status" value="1"/>
</dbReference>
<dbReference type="NCBIfam" id="TIGR00263">
    <property type="entry name" value="trpB"/>
    <property type="match status" value="1"/>
</dbReference>
<dbReference type="PROSITE" id="PS00168">
    <property type="entry name" value="TRP_SYNTHASE_BETA"/>
    <property type="match status" value="1"/>
</dbReference>
<dbReference type="Gene3D" id="3.40.50.1100">
    <property type="match status" value="2"/>
</dbReference>
<reference evidence="16" key="1">
    <citation type="submission" date="2021-01" db="EMBL/GenBank/DDBJ databases">
        <authorList>
            <person name="Corre E."/>
            <person name="Pelletier E."/>
            <person name="Niang G."/>
            <person name="Scheremetjew M."/>
            <person name="Finn R."/>
            <person name="Kale V."/>
            <person name="Holt S."/>
            <person name="Cochrane G."/>
            <person name="Meng A."/>
            <person name="Brown T."/>
            <person name="Cohen L."/>
        </authorList>
    </citation>
    <scope>NUCLEOTIDE SEQUENCE</scope>
    <source>
        <strain evidence="16">CCMP2877</strain>
    </source>
</reference>
<keyword evidence="14" id="KW-0732">Signal</keyword>
<comment type="similarity">
    <text evidence="5">In the N-terminal section; belongs to the TrpA family.</text>
</comment>
<proteinExistence type="inferred from homology"/>
<dbReference type="InterPro" id="IPR002028">
    <property type="entry name" value="Trp_synthase_suA"/>
</dbReference>
<evidence type="ECO:0000256" key="7">
    <source>
        <dbReference type="ARBA" id="ARBA00018724"/>
    </source>
</evidence>
<evidence type="ECO:0000313" key="16">
    <source>
        <dbReference type="EMBL" id="CAD9259220.1"/>
    </source>
</evidence>
<evidence type="ECO:0000259" key="15">
    <source>
        <dbReference type="Pfam" id="PF00291"/>
    </source>
</evidence>
<dbReference type="InterPro" id="IPR036052">
    <property type="entry name" value="TrpB-like_PALP_sf"/>
</dbReference>
<feature type="signal peptide" evidence="14">
    <location>
        <begin position="1"/>
        <end position="19"/>
    </location>
</feature>
<evidence type="ECO:0000256" key="12">
    <source>
        <dbReference type="ARBA" id="ARBA00023239"/>
    </source>
</evidence>
<dbReference type="CDD" id="cd04724">
    <property type="entry name" value="Tryptophan_synthase_alpha"/>
    <property type="match status" value="1"/>
</dbReference>
<evidence type="ECO:0000256" key="13">
    <source>
        <dbReference type="ARBA" id="ARBA00049047"/>
    </source>
</evidence>
<sequence>MRFALGLIMPALAAGLALPRRHWGVSPARNSMALKRPTLNMVAAEPPVASARLEKAFGESTTSGKAALVGYITAGYPTADDTVELLLSMQEGGVDVIELGVPFTDPQADGATIQGSNQVALKNGIGMQDCINFVEAARAKGLTVPVVLMGYFNPFLAYGADKLIGAAAEAGIDGLIIVDLPPEEDEEFISKCNNAGLAFVPLITPTSTDERIAQLSDAAGSFLYCVSVTGVTGAKSADLKDLETFIGRVRKFTNKPLAVGFGIAKPEQVAEVSSLADGVVVGSAIVNTVLEGTSTEDNAASLKAFTATLKDAVVERGAEHIAGGDVSEAAKDDLATYGDAHFGEFGGRFIPETLLRAHQELEAAYNEAMSDPEFIEEIKFYRREFIGGPTPLYLAKRLTEKMGGARIWLKREELAHTGAHKINNAVGQALLAKRLGKKRIIAETGAGQHGVASACVCALLDLDLTVYMGAVDCERQKLNVFRMEQLGAKVIPVESGSATLKDAINEAMRDWVTNVRDTHYLIGSAIGPHPFPTIVRDFQSVIGKEARAQMLEKAGKLPDYVVACVGGGSNAIGMFHPFTEDESVKLVGVEAGGHGAEGLNSATLSMGKPGVLHGTRTYLLQDEDGQIPETHSISAGLDYPGVGPEHAFLKDSGRAEYVAVTDKQALEAFQTLSRTEGIIPALEPSHAMYHTMQLAASLPKDKDVLINLCGRGDKDMPQVARILGAQID</sequence>
<dbReference type="PANTHER" id="PTHR48077">
    <property type="entry name" value="TRYPTOPHAN SYNTHASE-RELATED"/>
    <property type="match status" value="1"/>
</dbReference>
<evidence type="ECO:0000256" key="5">
    <source>
        <dbReference type="ARBA" id="ARBA00006095"/>
    </source>
</evidence>
<dbReference type="InterPro" id="IPR011060">
    <property type="entry name" value="RibuloseP-bd_barrel"/>
</dbReference>
<organism evidence="16">
    <name type="scientific">Phaeomonas parva</name>
    <dbReference type="NCBI Taxonomy" id="124430"/>
    <lineage>
        <taxon>Eukaryota</taxon>
        <taxon>Sar</taxon>
        <taxon>Stramenopiles</taxon>
        <taxon>Ochrophyta</taxon>
        <taxon>Pinguiophyceae</taxon>
        <taxon>Pinguiochrysidales</taxon>
        <taxon>Pinguiochrysidaceae</taxon>
        <taxon>Phaeomonas</taxon>
    </lineage>
</organism>
<dbReference type="UniPathway" id="UPA00035">
    <property type="reaction ID" value="UER00044"/>
</dbReference>
<dbReference type="InterPro" id="IPR006653">
    <property type="entry name" value="Trp_synth_b_CS"/>
</dbReference>
<dbReference type="Pfam" id="PF00290">
    <property type="entry name" value="Trp_syntA"/>
    <property type="match status" value="1"/>
</dbReference>
<dbReference type="NCBIfam" id="TIGR00262">
    <property type="entry name" value="trpA"/>
    <property type="match status" value="1"/>
</dbReference>
<dbReference type="FunFam" id="3.40.50.1100:FF:000001">
    <property type="entry name" value="Tryptophan synthase beta chain"/>
    <property type="match status" value="1"/>
</dbReference>
<evidence type="ECO:0000256" key="8">
    <source>
        <dbReference type="ARBA" id="ARBA00022605"/>
    </source>
</evidence>
<dbReference type="HAMAP" id="MF_00131">
    <property type="entry name" value="Trp_synth_alpha"/>
    <property type="match status" value="1"/>
</dbReference>
<keyword evidence="12" id="KW-0456">Lyase</keyword>
<dbReference type="Pfam" id="PF00291">
    <property type="entry name" value="PALP"/>
    <property type="match status" value="1"/>
</dbReference>
<comment type="cofactor">
    <cofactor evidence="1">
        <name>pyridoxal 5'-phosphate</name>
        <dbReference type="ChEBI" id="CHEBI:597326"/>
    </cofactor>
</comment>
<comment type="pathway">
    <text evidence="3">Amino-acid biosynthesis; L-tryptophan biosynthesis; L-tryptophan from chorismate: step 5/5.</text>
</comment>
<evidence type="ECO:0000256" key="11">
    <source>
        <dbReference type="ARBA" id="ARBA00023141"/>
    </source>
</evidence>
<dbReference type="InterPro" id="IPR023026">
    <property type="entry name" value="Trp_synth_beta/beta-like"/>
</dbReference>
<dbReference type="CDD" id="cd06446">
    <property type="entry name" value="Trp-synth_B"/>
    <property type="match status" value="1"/>
</dbReference>
<dbReference type="InterPro" id="IPR013785">
    <property type="entry name" value="Aldolase_TIM"/>
</dbReference>
<dbReference type="SUPFAM" id="SSF53686">
    <property type="entry name" value="Tryptophan synthase beta subunit-like PLP-dependent enzymes"/>
    <property type="match status" value="1"/>
</dbReference>
<evidence type="ECO:0000256" key="3">
    <source>
        <dbReference type="ARBA" id="ARBA00004733"/>
    </source>
</evidence>
<evidence type="ECO:0000256" key="4">
    <source>
        <dbReference type="ARBA" id="ARBA00005761"/>
    </source>
</evidence>
<evidence type="ECO:0000256" key="14">
    <source>
        <dbReference type="SAM" id="SignalP"/>
    </source>
</evidence>
<dbReference type="EC" id="4.2.1.20" evidence="6"/>
<keyword evidence="8" id="KW-0028">Amino-acid biosynthesis</keyword>
<dbReference type="Gene3D" id="3.20.20.70">
    <property type="entry name" value="Aldolase class I"/>
    <property type="match status" value="1"/>
</dbReference>
<dbReference type="FunFam" id="3.40.50.1100:FF:000004">
    <property type="entry name" value="Tryptophan synthase beta chain"/>
    <property type="match status" value="1"/>
</dbReference>
<feature type="chain" id="PRO_5031177982" description="Tryptophan synthase" evidence="14">
    <location>
        <begin position="20"/>
        <end position="728"/>
    </location>
</feature>
<dbReference type="GO" id="GO:0005737">
    <property type="term" value="C:cytoplasm"/>
    <property type="evidence" value="ECO:0007669"/>
    <property type="project" value="TreeGrafter"/>
</dbReference>
<dbReference type="GO" id="GO:0004834">
    <property type="term" value="F:tryptophan synthase activity"/>
    <property type="evidence" value="ECO:0007669"/>
    <property type="project" value="UniProtKB-EC"/>
</dbReference>
<accession>A0A7S1U774</accession>
<evidence type="ECO:0000256" key="2">
    <source>
        <dbReference type="ARBA" id="ARBA00003365"/>
    </source>
</evidence>
<evidence type="ECO:0000256" key="6">
    <source>
        <dbReference type="ARBA" id="ARBA00012043"/>
    </source>
</evidence>